<dbReference type="EMBL" id="JAPEVI010000003">
    <property type="protein sequence ID" value="MCX2723139.1"/>
    <property type="molecule type" value="Genomic_DNA"/>
</dbReference>
<dbReference type="PANTHER" id="PTHR12110:SF48">
    <property type="entry name" value="BLL3656 PROTEIN"/>
    <property type="match status" value="1"/>
</dbReference>
<dbReference type="PANTHER" id="PTHR12110">
    <property type="entry name" value="HYDROXYPYRUVATE ISOMERASE"/>
    <property type="match status" value="1"/>
</dbReference>
<organism evidence="2 3">
    <name type="scientific">Roseibium salinum</name>
    <dbReference type="NCBI Taxonomy" id="1604349"/>
    <lineage>
        <taxon>Bacteria</taxon>
        <taxon>Pseudomonadati</taxon>
        <taxon>Pseudomonadota</taxon>
        <taxon>Alphaproteobacteria</taxon>
        <taxon>Hyphomicrobiales</taxon>
        <taxon>Stappiaceae</taxon>
        <taxon>Roseibium</taxon>
    </lineage>
</organism>
<protein>
    <submittedName>
        <fullName evidence="2">Sugar phosphate isomerase/epimerase</fullName>
    </submittedName>
</protein>
<sequence>MTRKLSVAHLSAIDLAPPAFIEAAGAAGYDAVGLRLIRVTDDTPGYPLMGQAQALRETQSALKRTGLDVSDIEFVRITPDFEIEPLLPFLDTGAELGARHVIAAPYDPDLDRLADRLAELSEAGHARGLSIVLEFFPWTVVPDLATCRQVVEKAGPEVGILVDSLHFDRSGSGFDDLAGLPPSRLPFAHLCDAPVLPAYTSEQLIDTARSDRLPPGQGDIDLHRFLAALPADIPLGLEVPMRNSAVDRDLIGQLRQLRDATLDLLETVGHT</sequence>
<dbReference type="InterPro" id="IPR013022">
    <property type="entry name" value="Xyl_isomerase-like_TIM-brl"/>
</dbReference>
<dbReference type="InterPro" id="IPR050312">
    <property type="entry name" value="IolE/XylAMocC-like"/>
</dbReference>
<dbReference type="Gene3D" id="3.20.20.150">
    <property type="entry name" value="Divalent-metal-dependent TIM barrel enzymes"/>
    <property type="match status" value="1"/>
</dbReference>
<keyword evidence="3" id="KW-1185">Reference proteome</keyword>
<dbReference type="RefSeq" id="WP_265962882.1">
    <property type="nucleotide sequence ID" value="NZ_JAPEVI010000003.1"/>
</dbReference>
<evidence type="ECO:0000259" key="1">
    <source>
        <dbReference type="Pfam" id="PF01261"/>
    </source>
</evidence>
<dbReference type="InterPro" id="IPR036237">
    <property type="entry name" value="Xyl_isomerase-like_sf"/>
</dbReference>
<name>A0ABT3R1R5_9HYPH</name>
<evidence type="ECO:0000313" key="2">
    <source>
        <dbReference type="EMBL" id="MCX2723139.1"/>
    </source>
</evidence>
<evidence type="ECO:0000313" key="3">
    <source>
        <dbReference type="Proteomes" id="UP001300261"/>
    </source>
</evidence>
<dbReference type="SUPFAM" id="SSF51658">
    <property type="entry name" value="Xylose isomerase-like"/>
    <property type="match status" value="1"/>
</dbReference>
<proteinExistence type="predicted"/>
<dbReference type="Pfam" id="PF01261">
    <property type="entry name" value="AP_endonuc_2"/>
    <property type="match status" value="1"/>
</dbReference>
<dbReference type="Proteomes" id="UP001300261">
    <property type="component" value="Unassembled WGS sequence"/>
</dbReference>
<gene>
    <name evidence="2" type="ORF">ON753_12255</name>
</gene>
<comment type="caution">
    <text evidence="2">The sequence shown here is derived from an EMBL/GenBank/DDBJ whole genome shotgun (WGS) entry which is preliminary data.</text>
</comment>
<reference evidence="2 3" key="1">
    <citation type="journal article" date="2016" name="Int. J. Syst. Evol. Microbiol.">
        <title>Labrenzia salina sp. nov., isolated from the rhizosphere of the halophyte Arthrocnemum macrostachyum.</title>
        <authorList>
            <person name="Camacho M."/>
            <person name="Redondo-Gomez S."/>
            <person name="Rodriguez-Llorente I."/>
            <person name="Rohde M."/>
            <person name="Sproer C."/>
            <person name="Schumann P."/>
            <person name="Klenk H.P."/>
            <person name="Montero-Calasanz M.D.C."/>
        </authorList>
    </citation>
    <scope>NUCLEOTIDE SEQUENCE [LARGE SCALE GENOMIC DNA]</scope>
    <source>
        <strain evidence="2 3">DSM 29163</strain>
    </source>
</reference>
<feature type="domain" description="Xylose isomerase-like TIM barrel" evidence="1">
    <location>
        <begin position="22"/>
        <end position="243"/>
    </location>
</feature>
<accession>A0ABT3R1R5</accession>
<keyword evidence="2" id="KW-0413">Isomerase</keyword>
<dbReference type="GO" id="GO:0016853">
    <property type="term" value="F:isomerase activity"/>
    <property type="evidence" value="ECO:0007669"/>
    <property type="project" value="UniProtKB-KW"/>
</dbReference>